<dbReference type="Pfam" id="PF01965">
    <property type="entry name" value="DJ-1_PfpI"/>
    <property type="match status" value="1"/>
</dbReference>
<dbReference type="InterPro" id="IPR006286">
    <property type="entry name" value="C56_PfpI-like"/>
</dbReference>
<reference evidence="3 4" key="1">
    <citation type="submission" date="2017-08" db="EMBL/GenBank/DDBJ databases">
        <title>Infants hospitalized years apart are colonized by the same room-sourced microbial strains.</title>
        <authorList>
            <person name="Brooks B."/>
            <person name="Olm M.R."/>
            <person name="Firek B.A."/>
            <person name="Baker R."/>
            <person name="Thomas B.C."/>
            <person name="Morowitz M.J."/>
            <person name="Banfield J.F."/>
        </authorList>
    </citation>
    <scope>NUCLEOTIDE SEQUENCE [LARGE SCALE GENOMIC DNA]</scope>
    <source>
        <strain evidence="3">S2_005_001_R2_27</strain>
    </source>
</reference>
<protein>
    <submittedName>
        <fullName evidence="3">Protease</fullName>
    </submittedName>
</protein>
<keyword evidence="3" id="KW-0378">Hydrolase</keyword>
<proteinExistence type="inferred from homology"/>
<gene>
    <name evidence="3" type="ORF">DI549_05830</name>
</gene>
<dbReference type="SUPFAM" id="SSF52317">
    <property type="entry name" value="Class I glutamine amidotransferase-like"/>
    <property type="match status" value="1"/>
</dbReference>
<dbReference type="AlphaFoldDB" id="A0A2W5R5Y8"/>
<dbReference type="Gene3D" id="3.40.50.880">
    <property type="match status" value="1"/>
</dbReference>
<dbReference type="PANTHER" id="PTHR42733">
    <property type="entry name" value="DJ-1 PROTEIN"/>
    <property type="match status" value="1"/>
</dbReference>
<dbReference type="Proteomes" id="UP000248887">
    <property type="component" value="Unassembled WGS sequence"/>
</dbReference>
<dbReference type="GO" id="GO:0008233">
    <property type="term" value="F:peptidase activity"/>
    <property type="evidence" value="ECO:0007669"/>
    <property type="project" value="UniProtKB-KW"/>
</dbReference>
<dbReference type="GO" id="GO:0006508">
    <property type="term" value="P:proteolysis"/>
    <property type="evidence" value="ECO:0007669"/>
    <property type="project" value="UniProtKB-KW"/>
</dbReference>
<evidence type="ECO:0000256" key="1">
    <source>
        <dbReference type="ARBA" id="ARBA00008542"/>
    </source>
</evidence>
<comment type="caution">
    <text evidence="3">The sequence shown here is derived from an EMBL/GenBank/DDBJ whole genome shotgun (WGS) entry which is preliminary data.</text>
</comment>
<evidence type="ECO:0000259" key="2">
    <source>
        <dbReference type="Pfam" id="PF01965"/>
    </source>
</evidence>
<organism evidence="3 4">
    <name type="scientific">Ancylobacter novellus</name>
    <name type="common">Thiobacillus novellus</name>
    <dbReference type="NCBI Taxonomy" id="921"/>
    <lineage>
        <taxon>Bacteria</taxon>
        <taxon>Pseudomonadati</taxon>
        <taxon>Pseudomonadota</taxon>
        <taxon>Alphaproteobacteria</taxon>
        <taxon>Hyphomicrobiales</taxon>
        <taxon>Xanthobacteraceae</taxon>
        <taxon>Ancylobacter</taxon>
    </lineage>
</organism>
<name>A0A2W5R5Y8_ANCNO</name>
<sequence length="206" mass="22563">MPGKKILMLTGEFTEEYEIFVFQQGMEAVGHTVHVVCPDKKAGDKIQTSLHDFEGHQTYIERYGHLADINKTFSEVKLDEYDAVYCAGGRGPEYIRTDKRVQAMVRHFHETGKPIFTICHGAQILMAVDGVLTGKRVGALGACEPEVRLAGGTYVDLSPTEALVDGNMVSAKGWTALAAFMRECLKVLGTEIRHSGDMPAATTRAA</sequence>
<dbReference type="InterPro" id="IPR029062">
    <property type="entry name" value="Class_I_gatase-like"/>
</dbReference>
<feature type="domain" description="DJ-1/PfpI" evidence="2">
    <location>
        <begin position="4"/>
        <end position="186"/>
    </location>
</feature>
<dbReference type="InterPro" id="IPR002818">
    <property type="entry name" value="DJ-1/PfpI"/>
</dbReference>
<dbReference type="CDD" id="cd03169">
    <property type="entry name" value="GATase1_PfpI_1"/>
    <property type="match status" value="1"/>
</dbReference>
<accession>A0A2W5R5Y8</accession>
<evidence type="ECO:0000313" key="3">
    <source>
        <dbReference type="EMBL" id="PZQ84129.1"/>
    </source>
</evidence>
<evidence type="ECO:0000313" key="4">
    <source>
        <dbReference type="Proteomes" id="UP000248887"/>
    </source>
</evidence>
<dbReference type="EMBL" id="QFQD01000013">
    <property type="protein sequence ID" value="PZQ84129.1"/>
    <property type="molecule type" value="Genomic_DNA"/>
</dbReference>
<comment type="similarity">
    <text evidence="1">Belongs to the peptidase C56 family.</text>
</comment>
<dbReference type="NCBIfam" id="TIGR01382">
    <property type="entry name" value="PfpI"/>
    <property type="match status" value="1"/>
</dbReference>
<dbReference type="PANTHER" id="PTHR42733:SF2">
    <property type="entry name" value="DJ-1_THIJ_PFPI FAMILY PROTEIN"/>
    <property type="match status" value="1"/>
</dbReference>
<keyword evidence="3" id="KW-0645">Protease</keyword>